<organism evidence="3 4">
    <name type="scientific">Moniliophthora roreri</name>
    <name type="common">Frosty pod rot fungus</name>
    <name type="synonym">Monilia roreri</name>
    <dbReference type="NCBI Taxonomy" id="221103"/>
    <lineage>
        <taxon>Eukaryota</taxon>
        <taxon>Fungi</taxon>
        <taxon>Dikarya</taxon>
        <taxon>Basidiomycota</taxon>
        <taxon>Agaricomycotina</taxon>
        <taxon>Agaricomycetes</taxon>
        <taxon>Agaricomycetidae</taxon>
        <taxon>Agaricales</taxon>
        <taxon>Marasmiineae</taxon>
        <taxon>Marasmiaceae</taxon>
        <taxon>Moniliophthora</taxon>
    </lineage>
</organism>
<feature type="region of interest" description="Disordered" evidence="1">
    <location>
        <begin position="141"/>
        <end position="171"/>
    </location>
</feature>
<feature type="compositionally biased region" description="Low complexity" evidence="1">
    <location>
        <begin position="147"/>
        <end position="157"/>
    </location>
</feature>
<evidence type="ECO:0000313" key="3">
    <source>
        <dbReference type="EMBL" id="KTB37992.1"/>
    </source>
</evidence>
<feature type="region of interest" description="Disordered" evidence="1">
    <location>
        <begin position="2219"/>
        <end position="2264"/>
    </location>
</feature>
<dbReference type="GO" id="GO:0034703">
    <property type="term" value="C:cation channel complex"/>
    <property type="evidence" value="ECO:0007669"/>
    <property type="project" value="TreeGrafter"/>
</dbReference>
<evidence type="ECO:0000313" key="4">
    <source>
        <dbReference type="Proteomes" id="UP000054988"/>
    </source>
</evidence>
<feature type="region of interest" description="Disordered" evidence="1">
    <location>
        <begin position="735"/>
        <end position="755"/>
    </location>
</feature>
<feature type="compositionally biased region" description="Polar residues" evidence="1">
    <location>
        <begin position="741"/>
        <end position="755"/>
    </location>
</feature>
<dbReference type="SUPFAM" id="SSF48371">
    <property type="entry name" value="ARM repeat"/>
    <property type="match status" value="1"/>
</dbReference>
<dbReference type="PANTHER" id="PTHR31781:SF1">
    <property type="entry name" value="PROTEIN UNC-80 HOMOLOG"/>
    <property type="match status" value="1"/>
</dbReference>
<feature type="region of interest" description="Disordered" evidence="1">
    <location>
        <begin position="2056"/>
        <end position="2075"/>
    </location>
</feature>
<feature type="compositionally biased region" description="Basic and acidic residues" evidence="1">
    <location>
        <begin position="1232"/>
        <end position="1241"/>
    </location>
</feature>
<feature type="compositionally biased region" description="Low complexity" evidence="1">
    <location>
        <begin position="1210"/>
        <end position="1231"/>
    </location>
</feature>
<feature type="region of interest" description="Disordered" evidence="1">
    <location>
        <begin position="2131"/>
        <end position="2161"/>
    </location>
</feature>
<name>A0A0W0FNW5_MONRR</name>
<proteinExistence type="predicted"/>
<sequence>MDPQTGERKTPRKKFSFDSIRPRHIRRSSSEGGHDPGEQKHSKHTKFATLGQVEEEAGRGSAGGDGKWLPAEISESPSSIHFEEPKREKASDKKQKSQASSSKKALNPINVDGSNTSDGMPPPSPSSIRWNSIRQHVIPAAREEPTPSHSASTSTSSLNIIPPRTQTPKPSRLAHKFGFRQVVDQAREVAEDDTRKFEIEIRKACWNVRGLAETIPPSSKANAGSTLYLPFMSSTSLAAAAASATPISNSTKKGDLRRPQSIQTLAEKGRATGSLSSLYQVLTLYAGYITNGGPQMVLRLPNEGLVLSTLLYPFFVPDSPVVEEERVLALRAFDVILRTWNPFDEIVAAERAIFCTKVVLLLCPDRNASSSSPPQTPLRMHALNALYNITASPDTAYPAYNPRSFITLIHGLFALLPATQRCEPQQSQGQDNGYEKFGPQLSPEERKVTEILQQIRGGSCGELDNVSVEEEYNALFVDKDNAAHVRDAILLEAWAKCVEFGSNELRRALIRRGVEEYWSLSKVEECTPMIVAIKSRMLDAFTRAAVSLLSSTVVSTSPAVQAAPSTPSLLFSASDPRALDEQARQIREIDGTLIVWALQTRVFTELETLQEAASNGNAAMEKTKKNVVRIVLELLMLRTDEKFNPNEQEQQRFSTGDGEGQLVAWAVSTIGAWCREKDTLRWRGALDAVVNSIVTDGQWTNVLRVTSAIVSVLPDEIRKSILMTLLPILHDRLVNNPPQSPSDNSQKAGRSSTPERTLTSLLDNISRLYPQIFYKPLFSLAASSKEIAVANHLCSLVGITRWLPDFWVRDAEMTAVAVMSDLSGKGKNQSSSPVSERKEFAAASLGQSVILVEIISKIQKARKEREIPAHSISESMLVELIKFALALEARLALLIEAKEKTSLVPLSQRLLFTMLFREIRLLTRSLKSAKWLPRFVSWFIQYHKEREDYDDETMKHISLIQTAYATAREGARPSHQKHRSTLVMSPSVEGRFPTLWAADNATGIAASFAEKADLLNGLAKGYARRALKLMVAMSGVISLEDYTRIGGLLWNHHMDESDPSVLTSTCFLIMQCAEKTPLDFLANIEVDLQSLNDVKRHEAMKKFSTLTSWRFQIMAQPMITDRSHRPFKMARGPLQFVSTDMGSSLFVLEIDASEVKDKLPLELRKQLAEIGWESDDSPVNQQLEWIKTPMTNLPALQMDRVESGGGGLDSLGSSSSPNLSPLSSPKSSPTLESEKAEEISLLRRNSSSGGPLAAMKRRAIFVPALGQLLPRIAVMMFDSNIAVATTTRSLIIDLMRNDPQLLTRPIWDLLAGDQHDFSMAITTLSAFLHVRRILPPAMAHTVFNHLAGFLKFASKQLESEDAVHKYARIMPVMSKLATQVTGISIREMRRAKLEVFFVPSGSLWFPSTAPTGPMFPRGPGFDNPFEHDIPARLVSVTLIRITQNILFLSMLKRNPAEVQVVRKNMVRLVLPSREASSEAAPLELKDFAPRRPATTAFEKVDLIEFKTRGLSLILSRSYLLLVAQVFRSMSRHLNDRNELAVLIDGVNRILLAHGKDIGIISHALIALMVASTRFRRLFASGGGYILFMPAIIKVYAECEDHEGIRHAIEYAVNRFYAHHQETFVFQSLSAVSHIFLLPSIEGEWVAKHVYTLFASLRQSIPPTVPDEAGIRGANKLQEREALIVTTAEEKPQTFFAAFRGKEESEKPSLPADFPQEYESKRLGIDDLVRLFLTVIAHDLSIARAEQFLKTLRFLAPHFHDATPSARNVLQEGVDALGVILSRATRTKPFDPTTSQVGDAIDIQTISTVPGYEQHLADRTKEPSDIVAMRLDYLHLVVAFTRAGGKMTAAASRMTFELVKNILREPASPSEAIASILGDYLRNSLLTKDGRSLKAVIHTLRDLAPVISGYASSLNLSSVLDTITELCSNPTYSNDITFSHLIVNQICGACLVSCEQAAANKLLHVLPWRSAMIRLMAAATLLRGADIFVELRRHQATYELLTYVVLPLSLTMKTTAELELDNISVDPLYRQFQERTWVRMLSYTLACCERSQTPEQASSGISLTRSRSRDSRSSRTDSKSQLAALLLTLQVVKVLFIRAEKELTSCLPDVWMRLGGLLRTILADGNAEFVLQTKDSPSPSPTPSPRASGQFDFTSAPDMTRPLSLGGRSYQSPRFADYCLWSISELLCVYRTPLFLQLRAFMHEKVHTFDRERRYQEDILHLPSPRPRRPSSVFSKPRLRLSNTPSPESSPRMRPTNPFEAGDGGFNSLRPGSLSIGYHTISPSTPPTLSPRDSSSSGPRIVHLGPVSPSQTVFRRSLSPIGGARLAMADSTRVRSLTLIRKTYLRIRAVQNFMGYPPLQMPNTGSANALGDDFSVPGEIERGTQVWTKAKALREVVQETQELVDKFDEGAGEDNESEGVFVNAGDESFGTPGVL</sequence>
<evidence type="ECO:0000256" key="1">
    <source>
        <dbReference type="SAM" id="MobiDB-lite"/>
    </source>
</evidence>
<feature type="compositionally biased region" description="Basic and acidic residues" evidence="1">
    <location>
        <begin position="81"/>
        <end position="95"/>
    </location>
</feature>
<reference evidence="3 4" key="1">
    <citation type="submission" date="2015-12" db="EMBL/GenBank/DDBJ databases">
        <title>Draft genome sequence of Moniliophthora roreri, the causal agent of frosty pod rot of cacao.</title>
        <authorList>
            <person name="Aime M.C."/>
            <person name="Diaz-Valderrama J.R."/>
            <person name="Kijpornyongpan T."/>
            <person name="Phillips-Mora W."/>
        </authorList>
    </citation>
    <scope>NUCLEOTIDE SEQUENCE [LARGE SCALE GENOMIC DNA]</scope>
    <source>
        <strain evidence="3 4">MCA 2952</strain>
    </source>
</reference>
<dbReference type="InterPro" id="IPR016024">
    <property type="entry name" value="ARM-type_fold"/>
</dbReference>
<dbReference type="GO" id="GO:0055080">
    <property type="term" value="P:monoatomic cation homeostasis"/>
    <property type="evidence" value="ECO:0007669"/>
    <property type="project" value="TreeGrafter"/>
</dbReference>
<dbReference type="PANTHER" id="PTHR31781">
    <property type="entry name" value="UNC80"/>
    <property type="match status" value="1"/>
</dbReference>
<feature type="domain" description="Protein UNC80 C-terminal" evidence="2">
    <location>
        <begin position="1515"/>
        <end position="1642"/>
    </location>
</feature>
<accession>A0A0W0FNW5</accession>
<protein>
    <recommendedName>
        <fullName evidence="2">Protein UNC80 C-terminal domain-containing protein</fullName>
    </recommendedName>
</protein>
<dbReference type="Proteomes" id="UP000054988">
    <property type="component" value="Unassembled WGS sequence"/>
</dbReference>
<dbReference type="eggNOG" id="ENOG502QSTP">
    <property type="taxonomic scope" value="Eukaryota"/>
</dbReference>
<feature type="compositionally biased region" description="Basic and acidic residues" evidence="1">
    <location>
        <begin position="2066"/>
        <end position="2075"/>
    </location>
</feature>
<feature type="region of interest" description="Disordered" evidence="1">
    <location>
        <begin position="1199"/>
        <end position="1250"/>
    </location>
</feature>
<dbReference type="Pfam" id="PF20262">
    <property type="entry name" value="UNC80_C"/>
    <property type="match status" value="1"/>
</dbReference>
<gene>
    <name evidence="3" type="ORF">WG66_9442</name>
</gene>
<dbReference type="GO" id="GO:0005261">
    <property type="term" value="F:monoatomic cation channel activity"/>
    <property type="evidence" value="ECO:0007669"/>
    <property type="project" value="TreeGrafter"/>
</dbReference>
<dbReference type="EMBL" id="LATX01001791">
    <property type="protein sequence ID" value="KTB37992.1"/>
    <property type="molecule type" value="Genomic_DNA"/>
</dbReference>
<feature type="region of interest" description="Disordered" evidence="1">
    <location>
        <begin position="1"/>
        <end position="129"/>
    </location>
</feature>
<evidence type="ECO:0000259" key="2">
    <source>
        <dbReference type="Pfam" id="PF20262"/>
    </source>
</evidence>
<comment type="caution">
    <text evidence="3">The sequence shown here is derived from an EMBL/GenBank/DDBJ whole genome shotgun (WGS) entry which is preliminary data.</text>
</comment>
<dbReference type="InterPro" id="IPR046460">
    <property type="entry name" value="UNC80_C"/>
</dbReference>
<feature type="compositionally biased region" description="Basic and acidic residues" evidence="1">
    <location>
        <begin position="28"/>
        <end position="40"/>
    </location>
</feature>
<feature type="region of interest" description="Disordered" evidence="1">
    <location>
        <begin position="2276"/>
        <end position="2308"/>
    </location>
</feature>
<feature type="compositionally biased region" description="Low complexity" evidence="1">
    <location>
        <begin position="2289"/>
        <end position="2298"/>
    </location>
</feature>
<feature type="region of interest" description="Disordered" evidence="1">
    <location>
        <begin position="2408"/>
        <end position="2434"/>
    </location>
</feature>